<dbReference type="EMBL" id="MHIL01000026">
    <property type="protein sequence ID" value="OGY50939.1"/>
    <property type="molecule type" value="Genomic_DNA"/>
</dbReference>
<evidence type="ECO:0000313" key="3">
    <source>
        <dbReference type="Proteomes" id="UP000177310"/>
    </source>
</evidence>
<dbReference type="Gene3D" id="3.40.50.80">
    <property type="entry name" value="Nucleotide-binding domain of ferredoxin-NADP reductase (FNR) module"/>
    <property type="match status" value="1"/>
</dbReference>
<dbReference type="Gene3D" id="2.40.30.10">
    <property type="entry name" value="Translation factors"/>
    <property type="match status" value="1"/>
</dbReference>
<evidence type="ECO:0000259" key="1">
    <source>
        <dbReference type="PROSITE" id="PS51384"/>
    </source>
</evidence>
<proteinExistence type="predicted"/>
<comment type="caution">
    <text evidence="2">The sequence shown here is derived from an EMBL/GenBank/DDBJ whole genome shotgun (WGS) entry which is preliminary data.</text>
</comment>
<dbReference type="CDD" id="cd00322">
    <property type="entry name" value="FNR_like"/>
    <property type="match status" value="1"/>
</dbReference>
<dbReference type="InterPro" id="IPR039261">
    <property type="entry name" value="FNR_nucleotide-bd"/>
</dbReference>
<dbReference type="PROSITE" id="PS51384">
    <property type="entry name" value="FAD_FR"/>
    <property type="match status" value="1"/>
</dbReference>
<sequence>MYPIELKNRTTIGSDTTIITAEKPDRFQFTAGQFTKLILPNLPATSSENWRWMSIASAPAEPELMFYLANGVSAYKRHLAGCPLGSSVAVSEPRGKFLLADDDREVVFLAGGVGIAPVRSMLVHAAAKKRTGSFWLFYSNANGNGIAFDQLFQNLTGTNLTYVPTITKLADDEPWTGERGRIDAPMLRRHFDDLRAPRYYAVGSPEFVRAMVLLLRRESVSLSQITVESFTGL</sequence>
<dbReference type="AlphaFoldDB" id="A0A1G1YF79"/>
<dbReference type="PANTHER" id="PTHR47354">
    <property type="entry name" value="NADH OXIDOREDUCTASE HCR"/>
    <property type="match status" value="1"/>
</dbReference>
<reference evidence="2 3" key="1">
    <citation type="journal article" date="2016" name="Nat. Commun.">
        <title>Thousands of microbial genomes shed light on interconnected biogeochemical processes in an aquifer system.</title>
        <authorList>
            <person name="Anantharaman K."/>
            <person name="Brown C.T."/>
            <person name="Hug L.A."/>
            <person name="Sharon I."/>
            <person name="Castelle C.J."/>
            <person name="Probst A.J."/>
            <person name="Thomas B.C."/>
            <person name="Singh A."/>
            <person name="Wilkins M.J."/>
            <person name="Karaoz U."/>
            <person name="Brodie E.L."/>
            <person name="Williams K.H."/>
            <person name="Hubbard S.S."/>
            <person name="Banfield J.F."/>
        </authorList>
    </citation>
    <scope>NUCLEOTIDE SEQUENCE [LARGE SCALE GENOMIC DNA]</scope>
</reference>
<dbReference type="GO" id="GO:0016491">
    <property type="term" value="F:oxidoreductase activity"/>
    <property type="evidence" value="ECO:0007669"/>
    <property type="project" value="InterPro"/>
</dbReference>
<dbReference type="STRING" id="1797542.A3J59_00330"/>
<dbReference type="PANTHER" id="PTHR47354:SF5">
    <property type="entry name" value="PROTEIN RFBI"/>
    <property type="match status" value="1"/>
</dbReference>
<organism evidence="2 3">
    <name type="scientific">Candidatus Buchananbacteria bacterium RIFCSPHIGHO2_02_FULL_56_16</name>
    <dbReference type="NCBI Taxonomy" id="1797542"/>
    <lineage>
        <taxon>Bacteria</taxon>
        <taxon>Candidatus Buchananiibacteriota</taxon>
    </lineage>
</organism>
<dbReference type="InterPro" id="IPR017927">
    <property type="entry name" value="FAD-bd_FR_type"/>
</dbReference>
<dbReference type="InterPro" id="IPR050415">
    <property type="entry name" value="MRET"/>
</dbReference>
<evidence type="ECO:0000313" key="2">
    <source>
        <dbReference type="EMBL" id="OGY50939.1"/>
    </source>
</evidence>
<dbReference type="SUPFAM" id="SSF63380">
    <property type="entry name" value="Riboflavin synthase domain-like"/>
    <property type="match status" value="1"/>
</dbReference>
<name>A0A1G1YF79_9BACT</name>
<accession>A0A1G1YF79</accession>
<protein>
    <recommendedName>
        <fullName evidence="1">FAD-binding FR-type domain-containing protein</fullName>
    </recommendedName>
</protein>
<dbReference type="Proteomes" id="UP000177310">
    <property type="component" value="Unassembled WGS sequence"/>
</dbReference>
<dbReference type="SUPFAM" id="SSF52343">
    <property type="entry name" value="Ferredoxin reductase-like, C-terminal NADP-linked domain"/>
    <property type="match status" value="1"/>
</dbReference>
<feature type="domain" description="FAD-binding FR-type" evidence="1">
    <location>
        <begin position="1"/>
        <end position="100"/>
    </location>
</feature>
<dbReference type="InterPro" id="IPR017938">
    <property type="entry name" value="Riboflavin_synthase-like_b-brl"/>
</dbReference>
<dbReference type="InterPro" id="IPR001433">
    <property type="entry name" value="OxRdtase_FAD/NAD-bd"/>
</dbReference>
<dbReference type="Pfam" id="PF00175">
    <property type="entry name" value="NAD_binding_1"/>
    <property type="match status" value="1"/>
</dbReference>
<dbReference type="PRINTS" id="PR00410">
    <property type="entry name" value="PHEHYDRXLASE"/>
</dbReference>
<gene>
    <name evidence="2" type="ORF">A3J59_00330</name>
</gene>